<protein>
    <recommendedName>
        <fullName evidence="10">Carbohydrate-binding protein SusD</fullName>
    </recommendedName>
</protein>
<dbReference type="PROSITE" id="PS51257">
    <property type="entry name" value="PROKAR_LIPOPROTEIN"/>
    <property type="match status" value="1"/>
</dbReference>
<proteinExistence type="inferred from homology"/>
<evidence type="ECO:0000256" key="5">
    <source>
        <dbReference type="ARBA" id="ARBA00023237"/>
    </source>
</evidence>
<dbReference type="Gene3D" id="2.20.20.130">
    <property type="match status" value="1"/>
</dbReference>
<keyword evidence="5" id="KW-0998">Cell outer membrane</keyword>
<dbReference type="Pfam" id="PF14322">
    <property type="entry name" value="SusD-like_3"/>
    <property type="match status" value="1"/>
</dbReference>
<dbReference type="InterPro" id="IPR012944">
    <property type="entry name" value="SusD_RagB_dom"/>
</dbReference>
<keyword evidence="4" id="KW-0472">Membrane</keyword>
<dbReference type="InterPro" id="IPR011990">
    <property type="entry name" value="TPR-like_helical_dom_sf"/>
</dbReference>
<evidence type="ECO:0000256" key="1">
    <source>
        <dbReference type="ARBA" id="ARBA00004442"/>
    </source>
</evidence>
<keyword evidence="9" id="KW-1185">Reference proteome</keyword>
<comment type="caution">
    <text evidence="8">The sequence shown here is derived from an EMBL/GenBank/DDBJ whole genome shotgun (WGS) entry which is preliminary data.</text>
</comment>
<dbReference type="SUPFAM" id="SSF48452">
    <property type="entry name" value="TPR-like"/>
    <property type="match status" value="1"/>
</dbReference>
<dbReference type="InterPro" id="IPR033985">
    <property type="entry name" value="SusD-like_N"/>
</dbReference>
<feature type="domain" description="RagB/SusD" evidence="6">
    <location>
        <begin position="343"/>
        <end position="415"/>
    </location>
</feature>
<evidence type="ECO:0000259" key="6">
    <source>
        <dbReference type="Pfam" id="PF07980"/>
    </source>
</evidence>
<dbReference type="Gene3D" id="1.25.40.900">
    <property type="match status" value="1"/>
</dbReference>
<comment type="subcellular location">
    <subcellularLocation>
        <location evidence="1">Cell outer membrane</location>
    </subcellularLocation>
</comment>
<dbReference type="Proteomes" id="UP000192796">
    <property type="component" value="Unassembled WGS sequence"/>
</dbReference>
<evidence type="ECO:0000313" key="8">
    <source>
        <dbReference type="EMBL" id="OQP63533.1"/>
    </source>
</evidence>
<feature type="domain" description="SusD-like N-terminal" evidence="7">
    <location>
        <begin position="24"/>
        <end position="229"/>
    </location>
</feature>
<dbReference type="GO" id="GO:0009279">
    <property type="term" value="C:cell outer membrane"/>
    <property type="evidence" value="ECO:0007669"/>
    <property type="project" value="UniProtKB-SubCell"/>
</dbReference>
<gene>
    <name evidence="8" type="ORF">A3860_24650</name>
</gene>
<evidence type="ECO:0000259" key="7">
    <source>
        <dbReference type="Pfam" id="PF14322"/>
    </source>
</evidence>
<evidence type="ECO:0000313" key="9">
    <source>
        <dbReference type="Proteomes" id="UP000192796"/>
    </source>
</evidence>
<reference evidence="8 9" key="1">
    <citation type="submission" date="2016-03" db="EMBL/GenBank/DDBJ databases">
        <title>Niastella vici sp. nov., isolated from farmland soil.</title>
        <authorList>
            <person name="Chen L."/>
            <person name="Wang D."/>
            <person name="Yang S."/>
            <person name="Wang G."/>
        </authorList>
    </citation>
    <scope>NUCLEOTIDE SEQUENCE [LARGE SCALE GENOMIC DNA]</scope>
    <source>
        <strain evidence="8 9">DJ57</strain>
    </source>
</reference>
<dbReference type="AlphaFoldDB" id="A0A1V9FYV4"/>
<dbReference type="Pfam" id="PF07980">
    <property type="entry name" value="SusD_RagB"/>
    <property type="match status" value="1"/>
</dbReference>
<name>A0A1V9FYV4_9BACT</name>
<evidence type="ECO:0000256" key="2">
    <source>
        <dbReference type="ARBA" id="ARBA00006275"/>
    </source>
</evidence>
<organism evidence="8 9">
    <name type="scientific">Niastella vici</name>
    <dbReference type="NCBI Taxonomy" id="1703345"/>
    <lineage>
        <taxon>Bacteria</taxon>
        <taxon>Pseudomonadati</taxon>
        <taxon>Bacteroidota</taxon>
        <taxon>Chitinophagia</taxon>
        <taxon>Chitinophagales</taxon>
        <taxon>Chitinophagaceae</taxon>
        <taxon>Niastella</taxon>
    </lineage>
</organism>
<keyword evidence="3" id="KW-0732">Signal</keyword>
<dbReference type="STRING" id="1703345.A3860_24650"/>
<dbReference type="Gene3D" id="1.25.40.390">
    <property type="match status" value="1"/>
</dbReference>
<accession>A0A1V9FYV4</accession>
<evidence type="ECO:0000256" key="4">
    <source>
        <dbReference type="ARBA" id="ARBA00023136"/>
    </source>
</evidence>
<comment type="similarity">
    <text evidence="2">Belongs to the SusD family.</text>
</comment>
<evidence type="ECO:0008006" key="10">
    <source>
        <dbReference type="Google" id="ProtNLM"/>
    </source>
</evidence>
<dbReference type="EMBL" id="LVYD01000045">
    <property type="protein sequence ID" value="OQP63533.1"/>
    <property type="molecule type" value="Genomic_DNA"/>
</dbReference>
<sequence>MKVNSNYLFVAILSLSFLSCNKKEFLDERPNSDVFVPTTLEDFQALLDNEIALSVTPTLGELSADNYYLTADFWKQTIIPKEHNAYIWAEKVFEGESTVEDWNAPYKQVLYANVILDGLKKVPVTSGNLQQWNNMKGSALFIRAYAFYNLAQVFALPYNATTAGNDLGIPLKLTPNVDEVVHRSKLDETYAQILADLLEAKDLLPAEVSYAYRNRPNKPAAFAQLARVYVSMRLYDKAGAYADSCLHLKDTLMDYNNFKDLFTLRPFDKYNPETLYQTKFIETGVLKAGSLTRGCFVDTILYRSYSPNDLRRSLFYQGNSFYANMKGGYTGTLLFFTGLATDEMYLVRAECRARAGDMEGAQKDLNYLLQRRYQTGTFIPYTTSTPNLQDTILNERRKEMPFRGVRWTDIRRLNMEDPNITPMRILDGLPYTLPVNSPKYALPIPPDAMSTGHYIQNER</sequence>
<evidence type="ECO:0000256" key="3">
    <source>
        <dbReference type="ARBA" id="ARBA00022729"/>
    </source>
</evidence>